<name>A0A511CEE7_9FLAO</name>
<dbReference type="Proteomes" id="UP000182367">
    <property type="component" value="Unassembled WGS sequence"/>
</dbReference>
<sequence>MIITNFAQTINEGMNMTKNPQPLHNFHIPVMGLAYTIDSPIRVAHYGISSVISIADDELIEKMNAFYHEKFNLPYQEISKKVADYRAKRITSYLNLVDKIVKEKFDNFKNELVESKEALENYIAILPNKSEIKKGLQSFIEEGMNWKENVKSYIEKHLSAGAIDVNIMTKLDKDNFEKNEQLPVIYNDAHAALRGFANSTTNSSIVLSAGMNPRLYSYFENFEDFYPDENNHLKKKITLKVSDFRSAMIQGNFLAKKGLWVSEYRIESGLNCGGHAFATEGFLLGPILEEFKQKKEQLIQSAHELMIKSLEQKGKRIPDKPLELKITVQGGVGTSEEHDFLLNYYNVDSVGWGSPFLLVPEATSVDQATRNLLINAKEEDLYLSQISPLGVPFNTLRGTTNEKIKQRRIQESKAGSSCPKKFLALNKDAEGNGICTASKKYQDYKLEELEANKNNISLENYEKTKQTITEKSCLCVGLANASYLENNIKIKGQDQGVVVCPGPNMAYFDQEVSLSKMIQHIYGNTSVLRNPNRPHFFVKELKMYIAYLKNDIQTISEEINNAKTKKLEAFKANLLEGINYYQTLFAAIPNFETIKQEITKQIEGYKNEINAIEIPKLQMA</sequence>
<evidence type="ECO:0000313" key="2">
    <source>
        <dbReference type="EMBL" id="SDI48502.1"/>
    </source>
</evidence>
<reference evidence="1 4" key="2">
    <citation type="submission" date="2019-07" db="EMBL/GenBank/DDBJ databases">
        <title>Whole genome shotgun sequence of Flavobacterium glycines NBRC 105008.</title>
        <authorList>
            <person name="Hosoyama A."/>
            <person name="Uohara A."/>
            <person name="Ohji S."/>
            <person name="Ichikawa N."/>
        </authorList>
    </citation>
    <scope>NUCLEOTIDE SEQUENCE [LARGE SCALE GENOMIC DNA]</scope>
    <source>
        <strain evidence="1 4">NBRC 105008</strain>
    </source>
</reference>
<reference evidence="2 3" key="1">
    <citation type="submission" date="2016-10" db="EMBL/GenBank/DDBJ databases">
        <authorList>
            <person name="Varghese N."/>
            <person name="Submissions S."/>
        </authorList>
    </citation>
    <scope>NUCLEOTIDE SEQUENCE [LARGE SCALE GENOMIC DNA]</scope>
    <source>
        <strain evidence="2 3">Gm-149</strain>
    </source>
</reference>
<organism evidence="1 4">
    <name type="scientific">Flavobacterium glycines</name>
    <dbReference type="NCBI Taxonomy" id="551990"/>
    <lineage>
        <taxon>Bacteria</taxon>
        <taxon>Pseudomonadati</taxon>
        <taxon>Bacteroidota</taxon>
        <taxon>Flavobacteriia</taxon>
        <taxon>Flavobacteriales</taxon>
        <taxon>Flavobacteriaceae</taxon>
        <taxon>Flavobacterium</taxon>
    </lineage>
</organism>
<evidence type="ECO:0000313" key="1">
    <source>
        <dbReference type="EMBL" id="GEL10929.1"/>
    </source>
</evidence>
<protein>
    <submittedName>
        <fullName evidence="1">Uncharacterized protein</fullName>
    </submittedName>
</protein>
<dbReference type="AlphaFoldDB" id="A0A511CEE7"/>
<evidence type="ECO:0000313" key="3">
    <source>
        <dbReference type="Proteomes" id="UP000182367"/>
    </source>
</evidence>
<dbReference type="Proteomes" id="UP000321579">
    <property type="component" value="Unassembled WGS sequence"/>
</dbReference>
<dbReference type="EMBL" id="FNEO01000001">
    <property type="protein sequence ID" value="SDI48502.1"/>
    <property type="molecule type" value="Genomic_DNA"/>
</dbReference>
<keyword evidence="3" id="KW-1185">Reference proteome</keyword>
<dbReference type="EMBL" id="BJVF01000001">
    <property type="protein sequence ID" value="GEL10929.1"/>
    <property type="molecule type" value="Genomic_DNA"/>
</dbReference>
<comment type="caution">
    <text evidence="1">The sequence shown here is derived from an EMBL/GenBank/DDBJ whole genome shotgun (WGS) entry which is preliminary data.</text>
</comment>
<proteinExistence type="predicted"/>
<accession>A0A511CEE7</accession>
<evidence type="ECO:0000313" key="4">
    <source>
        <dbReference type="Proteomes" id="UP000321579"/>
    </source>
</evidence>
<gene>
    <name evidence="1" type="ORF">FGL01_16680</name>
    <name evidence="2" type="ORF">SAMN05192550_0014</name>
</gene>